<evidence type="ECO:0000313" key="3">
    <source>
        <dbReference type="Proteomes" id="UP001215503"/>
    </source>
</evidence>
<dbReference type="EMBL" id="JARHUD010000008">
    <property type="protein sequence ID" value="MDF2096895.1"/>
    <property type="molecule type" value="Genomic_DNA"/>
</dbReference>
<comment type="caution">
    <text evidence="2">The sequence shown here is derived from an EMBL/GenBank/DDBJ whole genome shotgun (WGS) entry which is preliminary data.</text>
</comment>
<evidence type="ECO:0008006" key="4">
    <source>
        <dbReference type="Google" id="ProtNLM"/>
    </source>
</evidence>
<keyword evidence="3" id="KW-1185">Reference proteome</keyword>
<gene>
    <name evidence="2" type="ORF">P2G67_13010</name>
</gene>
<evidence type="ECO:0000313" key="2">
    <source>
        <dbReference type="EMBL" id="MDF2096895.1"/>
    </source>
</evidence>
<dbReference type="InterPro" id="IPR029063">
    <property type="entry name" value="SAM-dependent_MTases_sf"/>
</dbReference>
<dbReference type="Gene3D" id="3.40.50.150">
    <property type="entry name" value="Vaccinia Virus protein VP39"/>
    <property type="match status" value="1"/>
</dbReference>
<proteinExistence type="predicted"/>
<feature type="compositionally biased region" description="Basic and acidic residues" evidence="1">
    <location>
        <begin position="1"/>
        <end position="10"/>
    </location>
</feature>
<evidence type="ECO:0000256" key="1">
    <source>
        <dbReference type="SAM" id="MobiDB-lite"/>
    </source>
</evidence>
<name>A0ABT5YQ87_9PROT</name>
<accession>A0ABT5YQ87</accession>
<organism evidence="2 3">
    <name type="scientific">Aquibaculum arenosum</name>
    <dbReference type="NCBI Taxonomy" id="3032591"/>
    <lineage>
        <taxon>Bacteria</taxon>
        <taxon>Pseudomonadati</taxon>
        <taxon>Pseudomonadota</taxon>
        <taxon>Alphaproteobacteria</taxon>
        <taxon>Rhodospirillales</taxon>
        <taxon>Rhodovibrionaceae</taxon>
        <taxon>Aquibaculum</taxon>
    </lineage>
</organism>
<protein>
    <recommendedName>
        <fullName evidence="4">Class I SAM-dependent methyltransferase</fullName>
    </recommendedName>
</protein>
<reference evidence="2 3" key="1">
    <citation type="submission" date="2023-03" db="EMBL/GenBank/DDBJ databases">
        <title>Fodinicurvata sp. CAU 1616 isolated from sea sendiment.</title>
        <authorList>
            <person name="Kim W."/>
        </authorList>
    </citation>
    <scope>NUCLEOTIDE SEQUENCE [LARGE SCALE GENOMIC DNA]</scope>
    <source>
        <strain evidence="2 3">CAU 1616</strain>
    </source>
</reference>
<dbReference type="RefSeq" id="WP_275823662.1">
    <property type="nucleotide sequence ID" value="NZ_JARHUD010000008.1"/>
</dbReference>
<dbReference type="Proteomes" id="UP001215503">
    <property type="component" value="Unassembled WGS sequence"/>
</dbReference>
<sequence length="304" mass="34403">MQTLKSRSDSDQSSSKVGGKQNFNNIYNQDDPRSYYRTLGPLDYRVADYARPIVEGCLRALSQIRGKQRLTILDLCCGYGINGSVLRHSVTMADLYDHYSDPKLDGLPSEELAEADRRFFARNRRNGSAELVGDIVGLDVADKAVRYAEETGLIDRGAAINLEREDLPQRLAQELAEVDIITVTGGMGYVTDVTFRKLLEVTPEKARPWILSFPLRGLDLARFDRAFADFGLETEAWDNPIPQRRFADDNERERTLQRLKENDIDARAEQRDGRLYAHCYLARPAQERVSLRGLVDQAVAEAED</sequence>
<feature type="region of interest" description="Disordered" evidence="1">
    <location>
        <begin position="1"/>
        <end position="29"/>
    </location>
</feature>
<dbReference type="SUPFAM" id="SSF53335">
    <property type="entry name" value="S-adenosyl-L-methionine-dependent methyltransferases"/>
    <property type="match status" value="1"/>
</dbReference>